<dbReference type="Proteomes" id="UP000257109">
    <property type="component" value="Unassembled WGS sequence"/>
</dbReference>
<feature type="non-terminal residue" evidence="1">
    <location>
        <position position="1"/>
    </location>
</feature>
<proteinExistence type="predicted"/>
<sequence>MVRPHSFKEGDLYPKNLSRCQGPEMEMYKEPYVVKCILSEGALILTNSGMHKLIHLTQTWSNYSIPKSSIEKESKGLTPNLQDGGVSTANTRGIIINSQLKALGLKLVLTRILFHGIPQEGLMLINPFDQ</sequence>
<protein>
    <submittedName>
        <fullName evidence="1">Uncharacterized protein</fullName>
    </submittedName>
</protein>
<organism evidence="1 2">
    <name type="scientific">Mucuna pruriens</name>
    <name type="common">Velvet bean</name>
    <name type="synonym">Dolichos pruriens</name>
    <dbReference type="NCBI Taxonomy" id="157652"/>
    <lineage>
        <taxon>Eukaryota</taxon>
        <taxon>Viridiplantae</taxon>
        <taxon>Streptophyta</taxon>
        <taxon>Embryophyta</taxon>
        <taxon>Tracheophyta</taxon>
        <taxon>Spermatophyta</taxon>
        <taxon>Magnoliopsida</taxon>
        <taxon>eudicotyledons</taxon>
        <taxon>Gunneridae</taxon>
        <taxon>Pentapetalae</taxon>
        <taxon>rosids</taxon>
        <taxon>fabids</taxon>
        <taxon>Fabales</taxon>
        <taxon>Fabaceae</taxon>
        <taxon>Papilionoideae</taxon>
        <taxon>50 kb inversion clade</taxon>
        <taxon>NPAAA clade</taxon>
        <taxon>indigoferoid/millettioid clade</taxon>
        <taxon>Phaseoleae</taxon>
        <taxon>Mucuna</taxon>
    </lineage>
</organism>
<comment type="caution">
    <text evidence="1">The sequence shown here is derived from an EMBL/GenBank/DDBJ whole genome shotgun (WGS) entry which is preliminary data.</text>
</comment>
<dbReference type="EMBL" id="QJKJ01003570">
    <property type="protein sequence ID" value="RDX97796.1"/>
    <property type="molecule type" value="Genomic_DNA"/>
</dbReference>
<name>A0A371H535_MUCPR</name>
<keyword evidence="2" id="KW-1185">Reference proteome</keyword>
<evidence type="ECO:0000313" key="1">
    <source>
        <dbReference type="EMBL" id="RDX97796.1"/>
    </source>
</evidence>
<dbReference type="AlphaFoldDB" id="A0A371H535"/>
<evidence type="ECO:0000313" key="2">
    <source>
        <dbReference type="Proteomes" id="UP000257109"/>
    </source>
</evidence>
<gene>
    <name evidence="1" type="ORF">CR513_19391</name>
</gene>
<reference evidence="1" key="1">
    <citation type="submission" date="2018-05" db="EMBL/GenBank/DDBJ databases">
        <title>Draft genome of Mucuna pruriens seed.</title>
        <authorList>
            <person name="Nnadi N.E."/>
            <person name="Vos R."/>
            <person name="Hasami M.H."/>
            <person name="Devisetty U.K."/>
            <person name="Aguiy J.C."/>
        </authorList>
    </citation>
    <scope>NUCLEOTIDE SEQUENCE [LARGE SCALE GENOMIC DNA]</scope>
    <source>
        <tissue evidence="1">Seed</tissue>
    </source>
</reference>
<accession>A0A371H535</accession>